<dbReference type="GO" id="GO:0006508">
    <property type="term" value="P:proteolysis"/>
    <property type="evidence" value="ECO:0007669"/>
    <property type="project" value="UniProtKB-KW"/>
</dbReference>
<accession>A0A182Q0R1</accession>
<keyword evidence="1 2" id="KW-0862">Zinc</keyword>
<comment type="cofactor">
    <cofactor evidence="1 2">
        <name>Zn(2+)</name>
        <dbReference type="ChEBI" id="CHEBI:29105"/>
    </cofactor>
    <text evidence="1 2">Binds 1 zinc ion per subunit.</text>
</comment>
<dbReference type="InterPro" id="IPR024079">
    <property type="entry name" value="MetalloPept_cat_dom_sf"/>
</dbReference>
<evidence type="ECO:0000313" key="4">
    <source>
        <dbReference type="EnsemblMetazoa" id="AFAF000761-PA"/>
    </source>
</evidence>
<keyword evidence="1 2" id="KW-0378">Hydrolase</keyword>
<reference evidence="5" key="1">
    <citation type="submission" date="2014-01" db="EMBL/GenBank/DDBJ databases">
        <title>The Genome Sequence of Anopheles farauti FAR1 (V2).</title>
        <authorList>
            <consortium name="The Broad Institute Genomics Platform"/>
            <person name="Neafsey D.E."/>
            <person name="Besansky N."/>
            <person name="Howell P."/>
            <person name="Walton C."/>
            <person name="Young S.K."/>
            <person name="Zeng Q."/>
            <person name="Gargeya S."/>
            <person name="Fitzgerald M."/>
            <person name="Haas B."/>
            <person name="Abouelleil A."/>
            <person name="Allen A.W."/>
            <person name="Alvarado L."/>
            <person name="Arachchi H.M."/>
            <person name="Berlin A.M."/>
            <person name="Chapman S.B."/>
            <person name="Gainer-Dewar J."/>
            <person name="Goldberg J."/>
            <person name="Griggs A."/>
            <person name="Gujja S."/>
            <person name="Hansen M."/>
            <person name="Howarth C."/>
            <person name="Imamovic A."/>
            <person name="Ireland A."/>
            <person name="Larimer J."/>
            <person name="McCowan C."/>
            <person name="Murphy C."/>
            <person name="Pearson M."/>
            <person name="Poon T.W."/>
            <person name="Priest M."/>
            <person name="Roberts A."/>
            <person name="Saif S."/>
            <person name="Shea T."/>
            <person name="Sisk P."/>
            <person name="Sykes S."/>
            <person name="Wortman J."/>
            <person name="Nusbaum C."/>
            <person name="Birren B."/>
        </authorList>
    </citation>
    <scope>NUCLEOTIDE SEQUENCE [LARGE SCALE GENOMIC DNA]</scope>
    <source>
        <strain evidence="5">FAR1</strain>
    </source>
</reference>
<dbReference type="Gene3D" id="3.40.390.10">
    <property type="entry name" value="Collagenase (Catalytic Domain)"/>
    <property type="match status" value="1"/>
</dbReference>
<dbReference type="EC" id="3.4.24.-" evidence="2"/>
<dbReference type="EMBL" id="AXCN02001648">
    <property type="status" value="NOT_ANNOTATED_CDS"/>
    <property type="molecule type" value="Genomic_DNA"/>
</dbReference>
<dbReference type="AlphaFoldDB" id="A0A182Q0R1"/>
<evidence type="ECO:0000256" key="1">
    <source>
        <dbReference type="PROSITE-ProRule" id="PRU01211"/>
    </source>
</evidence>
<dbReference type="STRING" id="69004.A0A182Q0R1"/>
<dbReference type="InterPro" id="IPR034035">
    <property type="entry name" value="Astacin-like_dom"/>
</dbReference>
<evidence type="ECO:0000313" key="5">
    <source>
        <dbReference type="Proteomes" id="UP000075886"/>
    </source>
</evidence>
<dbReference type="EnsemblMetazoa" id="AFAF000761-RA">
    <property type="protein sequence ID" value="AFAF000761-PA"/>
    <property type="gene ID" value="AFAF000761"/>
</dbReference>
<sequence length="330" mass="37651">MSFLDNVDASHFPTTFRAREPSPTIWFILSQSTRNFAQLAIVCSKKFTGENFQQATSVLLAVRMLKVKMRFKLLWIMLCVAVELRQTLGTPIKRTSPISVDSENILEEIGDNFEGDMILSPEQETAVREGYTAKIDEKYRWPNNVVYYSIDTSMYTADQQNNIRTAMDQIELVSCVRFKARKAEKNYIFISSKPNEGCSAYVGHTGIEQPVYLEPGGCTGVGTIIHELLHSLGLYHMQSASDRDFYVTINFDNVLPDRESNFNRYDSTKLTDLGIPYDYESIMHYARAAFSKNGQDTMVPKRSNVVIGQRNGLSLKDIRRINVMYPNCYD</sequence>
<organism evidence="4 5">
    <name type="scientific">Anopheles farauti</name>
    <dbReference type="NCBI Taxonomy" id="69004"/>
    <lineage>
        <taxon>Eukaryota</taxon>
        <taxon>Metazoa</taxon>
        <taxon>Ecdysozoa</taxon>
        <taxon>Arthropoda</taxon>
        <taxon>Hexapoda</taxon>
        <taxon>Insecta</taxon>
        <taxon>Pterygota</taxon>
        <taxon>Neoptera</taxon>
        <taxon>Endopterygota</taxon>
        <taxon>Diptera</taxon>
        <taxon>Nematocera</taxon>
        <taxon>Culicoidea</taxon>
        <taxon>Culicidae</taxon>
        <taxon>Anophelinae</taxon>
        <taxon>Anopheles</taxon>
    </lineage>
</organism>
<dbReference type="PANTHER" id="PTHR10127:SF814">
    <property type="entry name" value="MEPRIN A SUBUNIT BETA"/>
    <property type="match status" value="1"/>
</dbReference>
<dbReference type="SUPFAM" id="SSF55486">
    <property type="entry name" value="Metalloproteases ('zincins'), catalytic domain"/>
    <property type="match status" value="1"/>
</dbReference>
<name>A0A182Q0R1_9DIPT</name>
<keyword evidence="1 2" id="KW-0482">Metalloprotease</keyword>
<reference evidence="4" key="2">
    <citation type="submission" date="2020-05" db="UniProtKB">
        <authorList>
            <consortium name="EnsemblMetazoa"/>
        </authorList>
    </citation>
    <scope>IDENTIFICATION</scope>
    <source>
        <strain evidence="4">FAR1</strain>
    </source>
</reference>
<feature type="binding site" evidence="1">
    <location>
        <position position="230"/>
    </location>
    <ligand>
        <name>Zn(2+)</name>
        <dbReference type="ChEBI" id="CHEBI:29105"/>
        <note>catalytic</note>
    </ligand>
</feature>
<evidence type="ECO:0000256" key="2">
    <source>
        <dbReference type="RuleBase" id="RU361183"/>
    </source>
</evidence>
<dbReference type="GO" id="GO:0008270">
    <property type="term" value="F:zinc ion binding"/>
    <property type="evidence" value="ECO:0007669"/>
    <property type="project" value="UniProtKB-UniRule"/>
</dbReference>
<dbReference type="PRINTS" id="PR00480">
    <property type="entry name" value="ASTACIN"/>
</dbReference>
<dbReference type="CDD" id="cd04280">
    <property type="entry name" value="ZnMc_astacin_like"/>
    <property type="match status" value="1"/>
</dbReference>
<dbReference type="Proteomes" id="UP000075886">
    <property type="component" value="Unassembled WGS sequence"/>
</dbReference>
<feature type="binding site" evidence="1">
    <location>
        <position position="236"/>
    </location>
    <ligand>
        <name>Zn(2+)</name>
        <dbReference type="ChEBI" id="CHEBI:29105"/>
        <note>catalytic</note>
    </ligand>
</feature>
<proteinExistence type="predicted"/>
<keyword evidence="1 2" id="KW-0645">Protease</keyword>
<keyword evidence="1 2" id="KW-0479">Metal-binding</keyword>
<dbReference type="PROSITE" id="PS51864">
    <property type="entry name" value="ASTACIN"/>
    <property type="match status" value="1"/>
</dbReference>
<dbReference type="InterPro" id="IPR006026">
    <property type="entry name" value="Peptidase_Metallo"/>
</dbReference>
<dbReference type="SMART" id="SM00235">
    <property type="entry name" value="ZnMc"/>
    <property type="match status" value="1"/>
</dbReference>
<comment type="caution">
    <text evidence="1">Lacks conserved residue(s) required for the propagation of feature annotation.</text>
</comment>
<feature type="domain" description="Peptidase M12A" evidence="3">
    <location>
        <begin position="129"/>
        <end position="329"/>
    </location>
</feature>
<feature type="active site" evidence="1">
    <location>
        <position position="227"/>
    </location>
</feature>
<protein>
    <recommendedName>
        <fullName evidence="2">Metalloendopeptidase</fullName>
        <ecNumber evidence="2">3.4.24.-</ecNumber>
    </recommendedName>
</protein>
<dbReference type="VEuPathDB" id="VectorBase:AFAF000761"/>
<dbReference type="GO" id="GO:0004222">
    <property type="term" value="F:metalloendopeptidase activity"/>
    <property type="evidence" value="ECO:0007669"/>
    <property type="project" value="UniProtKB-UniRule"/>
</dbReference>
<feature type="binding site" evidence="1">
    <location>
        <position position="226"/>
    </location>
    <ligand>
        <name>Zn(2+)</name>
        <dbReference type="ChEBI" id="CHEBI:29105"/>
        <note>catalytic</note>
    </ligand>
</feature>
<dbReference type="Pfam" id="PF01400">
    <property type="entry name" value="Astacin"/>
    <property type="match status" value="1"/>
</dbReference>
<evidence type="ECO:0000259" key="3">
    <source>
        <dbReference type="PROSITE" id="PS51864"/>
    </source>
</evidence>
<dbReference type="PANTHER" id="PTHR10127">
    <property type="entry name" value="DISCOIDIN, CUB, EGF, LAMININ , AND ZINC METALLOPROTEASE DOMAIN CONTAINING"/>
    <property type="match status" value="1"/>
</dbReference>
<dbReference type="InterPro" id="IPR001506">
    <property type="entry name" value="Peptidase_M12A"/>
</dbReference>
<keyword evidence="5" id="KW-1185">Reference proteome</keyword>